<evidence type="ECO:0008006" key="3">
    <source>
        <dbReference type="Google" id="ProtNLM"/>
    </source>
</evidence>
<sequence length="50" mass="5710">MKNLKKFQVSKETQKNIKGGEWPECPKPNYIMTSCGICIHKLAEELNPCT</sequence>
<dbReference type="EMBL" id="JACALR010000004">
    <property type="protein sequence ID" value="MDM1551669.1"/>
    <property type="molecule type" value="Genomic_DNA"/>
</dbReference>
<dbReference type="Proteomes" id="UP001173578">
    <property type="component" value="Unassembled WGS sequence"/>
</dbReference>
<name>A0AAW7DKJ0_9FLAO</name>
<organism evidence="1 2">
    <name type="scientific">Empedobacter falsenii</name>
    <dbReference type="NCBI Taxonomy" id="343874"/>
    <lineage>
        <taxon>Bacteria</taxon>
        <taxon>Pseudomonadati</taxon>
        <taxon>Bacteroidota</taxon>
        <taxon>Flavobacteriia</taxon>
        <taxon>Flavobacteriales</taxon>
        <taxon>Weeksellaceae</taxon>
        <taxon>Empedobacter</taxon>
    </lineage>
</organism>
<evidence type="ECO:0000313" key="2">
    <source>
        <dbReference type="Proteomes" id="UP001173578"/>
    </source>
</evidence>
<accession>A0AAW7DKJ0</accession>
<dbReference type="AlphaFoldDB" id="A0AAW7DKJ0"/>
<comment type="caution">
    <text evidence="1">The sequence shown here is derived from an EMBL/GenBank/DDBJ whole genome shotgun (WGS) entry which is preliminary data.</text>
</comment>
<proteinExistence type="predicted"/>
<reference evidence="1" key="1">
    <citation type="submission" date="2020-06" db="EMBL/GenBank/DDBJ databases">
        <authorList>
            <person name="Dong N."/>
        </authorList>
    </citation>
    <scope>NUCLEOTIDE SEQUENCE</scope>
    <source>
        <strain evidence="1">210</strain>
    </source>
</reference>
<protein>
    <recommendedName>
        <fullName evidence="3">Bacteriocin</fullName>
    </recommendedName>
</protein>
<evidence type="ECO:0000313" key="1">
    <source>
        <dbReference type="EMBL" id="MDM1551669.1"/>
    </source>
</evidence>
<dbReference type="RefSeq" id="WP_286486199.1">
    <property type="nucleotide sequence ID" value="NZ_JACALR010000004.1"/>
</dbReference>
<reference evidence="1" key="2">
    <citation type="journal article" date="2022" name="Sci. Total Environ.">
        <title>Prevalence, transmission, and molecular epidemiology of tet(X)-positive bacteria among humans, animals, and environmental niches in China: An epidemiological, and genomic-based study.</title>
        <authorList>
            <person name="Dong N."/>
            <person name="Zeng Y."/>
            <person name="Cai C."/>
            <person name="Sun C."/>
            <person name="Lu J."/>
            <person name="Liu C."/>
            <person name="Zhou H."/>
            <person name="Sun Q."/>
            <person name="Shu L."/>
            <person name="Wang H."/>
            <person name="Wang Y."/>
            <person name="Wang S."/>
            <person name="Wu C."/>
            <person name="Chan E.W."/>
            <person name="Chen G."/>
            <person name="Shen Z."/>
            <person name="Chen S."/>
            <person name="Zhang R."/>
        </authorList>
    </citation>
    <scope>NUCLEOTIDE SEQUENCE</scope>
    <source>
        <strain evidence="1">210</strain>
    </source>
</reference>
<gene>
    <name evidence="1" type="ORF">HX095_10650</name>
</gene>